<dbReference type="RefSeq" id="XP_043016407.1">
    <property type="nucleotide sequence ID" value="XM_043147693.1"/>
</dbReference>
<protein>
    <submittedName>
        <fullName evidence="1">Uncharacterized protein</fullName>
    </submittedName>
</protein>
<dbReference type="KEGG" id="more:E1B28_001730"/>
<sequence>MADLDFDIPNFNHKIEYFREMLEEERCPICNPKHHPAIELMLRCWGRGELLEQNIGTIELTPPRGVPTHSI</sequence>
<gene>
    <name evidence="1" type="ORF">E1B28_001730</name>
</gene>
<accession>A0A9P7V4D0</accession>
<comment type="caution">
    <text evidence="1">The sequence shown here is derived from an EMBL/GenBank/DDBJ whole genome shotgun (WGS) entry which is preliminary data.</text>
</comment>
<reference evidence="1" key="1">
    <citation type="journal article" date="2021" name="Genome Biol. Evol.">
        <title>The assembled and annotated genome of the fairy-ring fungus Marasmius oreades.</title>
        <authorList>
            <person name="Hiltunen M."/>
            <person name="Ament-Velasquez S.L."/>
            <person name="Johannesson H."/>
        </authorList>
    </citation>
    <scope>NUCLEOTIDE SEQUENCE</scope>
    <source>
        <strain evidence="1">03SP1</strain>
    </source>
</reference>
<proteinExistence type="predicted"/>
<evidence type="ECO:0000313" key="2">
    <source>
        <dbReference type="Proteomes" id="UP001049176"/>
    </source>
</evidence>
<dbReference type="AlphaFoldDB" id="A0A9P7V4D0"/>
<name>A0A9P7V4D0_9AGAR</name>
<dbReference type="GeneID" id="66070806"/>
<evidence type="ECO:0000313" key="1">
    <source>
        <dbReference type="EMBL" id="KAG7099937.1"/>
    </source>
</evidence>
<dbReference type="EMBL" id="CM032181">
    <property type="protein sequence ID" value="KAG7099937.1"/>
    <property type="molecule type" value="Genomic_DNA"/>
</dbReference>
<organism evidence="1 2">
    <name type="scientific">Marasmius oreades</name>
    <name type="common">fairy-ring Marasmius</name>
    <dbReference type="NCBI Taxonomy" id="181124"/>
    <lineage>
        <taxon>Eukaryota</taxon>
        <taxon>Fungi</taxon>
        <taxon>Dikarya</taxon>
        <taxon>Basidiomycota</taxon>
        <taxon>Agaricomycotina</taxon>
        <taxon>Agaricomycetes</taxon>
        <taxon>Agaricomycetidae</taxon>
        <taxon>Agaricales</taxon>
        <taxon>Marasmiineae</taxon>
        <taxon>Marasmiaceae</taxon>
        <taxon>Marasmius</taxon>
    </lineage>
</organism>
<dbReference type="Proteomes" id="UP001049176">
    <property type="component" value="Chromosome 1"/>
</dbReference>
<keyword evidence="2" id="KW-1185">Reference proteome</keyword>